<accession>A0ACB9TN38</accession>
<sequence length="361" mass="41085">MTKSGKDKNSQEPNKSSNKFGANRKVTHLYLNDKYLPGINSLNGYIHLTVLYLHNNCIKNLQNLNNLSNLQALYLQHNKIKKIENLEGLVKLQRLYLGHNEINVVENLENLRNLDELHIEKQNLTGGEQLCFDPRTMHYLSNCIGILNVSQNNMTTIQMLLPLKYLRVLNASNNNITQLANITDTLQHLIYLREANFCGNPVSKQHRYRETIIGKSNSLKTLDRKDITDITRSFIKRFEIEKSNFESKDITNVPSNIADFVKSYPLSLQKAVSNFMLKPIKSSESTGLLNNSNGAYVPGKVKNSYQIKDTSNIGRISQDRTNTGHILPATFSGTNFKRPPLLRKKKTQCRTTNLSSLPNLL</sequence>
<evidence type="ECO:0000313" key="2">
    <source>
        <dbReference type="Proteomes" id="UP001056778"/>
    </source>
</evidence>
<reference evidence="1" key="1">
    <citation type="submission" date="2022-04" db="EMBL/GenBank/DDBJ databases">
        <title>Chromosome-scale genome assembly of Holotrichia oblita Faldermann.</title>
        <authorList>
            <person name="Rongchong L."/>
        </authorList>
    </citation>
    <scope>NUCLEOTIDE SEQUENCE</scope>
    <source>
        <strain evidence="1">81SQS9</strain>
    </source>
</reference>
<comment type="caution">
    <text evidence="1">The sequence shown here is derived from an EMBL/GenBank/DDBJ whole genome shotgun (WGS) entry which is preliminary data.</text>
</comment>
<organism evidence="1 2">
    <name type="scientific">Holotrichia oblita</name>
    <name type="common">Chafer beetle</name>
    <dbReference type="NCBI Taxonomy" id="644536"/>
    <lineage>
        <taxon>Eukaryota</taxon>
        <taxon>Metazoa</taxon>
        <taxon>Ecdysozoa</taxon>
        <taxon>Arthropoda</taxon>
        <taxon>Hexapoda</taxon>
        <taxon>Insecta</taxon>
        <taxon>Pterygota</taxon>
        <taxon>Neoptera</taxon>
        <taxon>Endopterygota</taxon>
        <taxon>Coleoptera</taxon>
        <taxon>Polyphaga</taxon>
        <taxon>Scarabaeiformia</taxon>
        <taxon>Scarabaeidae</taxon>
        <taxon>Melolonthinae</taxon>
        <taxon>Holotrichia</taxon>
    </lineage>
</organism>
<keyword evidence="2" id="KW-1185">Reference proteome</keyword>
<name>A0ACB9TN38_HOLOL</name>
<proteinExistence type="predicted"/>
<protein>
    <submittedName>
        <fullName evidence="1">Protein phosphatase 1 regulatory subunit sds22-related</fullName>
    </submittedName>
</protein>
<evidence type="ECO:0000313" key="1">
    <source>
        <dbReference type="EMBL" id="KAI4468206.1"/>
    </source>
</evidence>
<dbReference type="EMBL" id="CM043016">
    <property type="protein sequence ID" value="KAI4468206.1"/>
    <property type="molecule type" value="Genomic_DNA"/>
</dbReference>
<dbReference type="Proteomes" id="UP001056778">
    <property type="component" value="Chromosome 2"/>
</dbReference>
<gene>
    <name evidence="1" type="ORF">MML48_2g00015669</name>
</gene>